<accession>A0ABS7RLL0</accession>
<proteinExistence type="predicted"/>
<dbReference type="Proteomes" id="UP000754710">
    <property type="component" value="Unassembled WGS sequence"/>
</dbReference>
<comment type="caution">
    <text evidence="1">The sequence shown here is derived from an EMBL/GenBank/DDBJ whole genome shotgun (WGS) entry which is preliminary data.</text>
</comment>
<evidence type="ECO:0000313" key="1">
    <source>
        <dbReference type="EMBL" id="MBY9075944.1"/>
    </source>
</evidence>
<organism evidence="1 2">
    <name type="scientific">Nocardioides jiangsuensis</name>
    <dbReference type="NCBI Taxonomy" id="2866161"/>
    <lineage>
        <taxon>Bacteria</taxon>
        <taxon>Bacillati</taxon>
        <taxon>Actinomycetota</taxon>
        <taxon>Actinomycetes</taxon>
        <taxon>Propionibacteriales</taxon>
        <taxon>Nocardioidaceae</taxon>
        <taxon>Nocardioides</taxon>
    </lineage>
</organism>
<reference evidence="1 2" key="1">
    <citation type="submission" date="2021-08" db="EMBL/GenBank/DDBJ databases">
        <title>Nocardioides bacterium WL0053 sp. nov., isolated from the sediment.</title>
        <authorList>
            <person name="Wang L."/>
            <person name="Zhang D."/>
            <person name="Zhang A."/>
        </authorList>
    </citation>
    <scope>NUCLEOTIDE SEQUENCE [LARGE SCALE GENOMIC DNA]</scope>
    <source>
        <strain evidence="1 2">WL0053</strain>
    </source>
</reference>
<dbReference type="EMBL" id="JAIEZQ010000002">
    <property type="protein sequence ID" value="MBY9075944.1"/>
    <property type="molecule type" value="Genomic_DNA"/>
</dbReference>
<evidence type="ECO:0000313" key="2">
    <source>
        <dbReference type="Proteomes" id="UP000754710"/>
    </source>
</evidence>
<name>A0ABS7RLL0_9ACTN</name>
<sequence>MLNEDVPPSPTLWWEMNEVNQAALICRCYWADRRVVFEHELVSQDPDYAALERAF</sequence>
<keyword evidence="2" id="KW-1185">Reference proteome</keyword>
<gene>
    <name evidence="1" type="ORF">K1X13_14010</name>
</gene>
<protein>
    <submittedName>
        <fullName evidence="1">Uncharacterized protein</fullName>
    </submittedName>
</protein>
<dbReference type="RefSeq" id="WP_221025634.1">
    <property type="nucleotide sequence ID" value="NZ_JAIEZQ010000002.1"/>
</dbReference>